<accession>A0AAD8MBJ7</accession>
<reference evidence="3" key="1">
    <citation type="submission" date="2023-02" db="EMBL/GenBank/DDBJ databases">
        <title>Genome of toxic invasive species Heracleum sosnowskyi carries increased number of genes despite the absence of recent whole-genome duplications.</title>
        <authorList>
            <person name="Schelkunov M."/>
            <person name="Shtratnikova V."/>
            <person name="Makarenko M."/>
            <person name="Klepikova A."/>
            <person name="Omelchenko D."/>
            <person name="Novikova G."/>
            <person name="Obukhova E."/>
            <person name="Bogdanov V."/>
            <person name="Penin A."/>
            <person name="Logacheva M."/>
        </authorList>
    </citation>
    <scope>NUCLEOTIDE SEQUENCE</scope>
    <source>
        <strain evidence="3">Hsosn_3</strain>
        <tissue evidence="3">Leaf</tissue>
    </source>
</reference>
<dbReference type="Proteomes" id="UP001237642">
    <property type="component" value="Unassembled WGS sequence"/>
</dbReference>
<evidence type="ECO:0000313" key="3">
    <source>
        <dbReference type="EMBL" id="KAK1369345.1"/>
    </source>
</evidence>
<comment type="caution">
    <text evidence="3">The sequence shown here is derived from an EMBL/GenBank/DDBJ whole genome shotgun (WGS) entry which is preliminary data.</text>
</comment>
<feature type="region of interest" description="Disordered" evidence="1">
    <location>
        <begin position="64"/>
        <end position="136"/>
    </location>
</feature>
<dbReference type="AlphaFoldDB" id="A0AAD8MBJ7"/>
<dbReference type="GO" id="GO:0010089">
    <property type="term" value="P:xylem development"/>
    <property type="evidence" value="ECO:0007669"/>
    <property type="project" value="InterPro"/>
</dbReference>
<evidence type="ECO:0000313" key="4">
    <source>
        <dbReference type="Proteomes" id="UP001237642"/>
    </source>
</evidence>
<dbReference type="GO" id="GO:0033612">
    <property type="term" value="F:receptor serine/threonine kinase binding"/>
    <property type="evidence" value="ECO:0007669"/>
    <property type="project" value="InterPro"/>
</dbReference>
<evidence type="ECO:0000256" key="1">
    <source>
        <dbReference type="SAM" id="MobiDB-lite"/>
    </source>
</evidence>
<dbReference type="PANTHER" id="PTHR35301">
    <property type="entry name" value="CLAVATA3/ESR (CLE)-RELATED PROTEIN 41-RELATED"/>
    <property type="match status" value="1"/>
</dbReference>
<evidence type="ECO:0000256" key="2">
    <source>
        <dbReference type="SAM" id="Phobius"/>
    </source>
</evidence>
<dbReference type="InterPro" id="IPR037495">
    <property type="entry name" value="CLE41/42/44"/>
</dbReference>
<organism evidence="3 4">
    <name type="scientific">Heracleum sosnowskyi</name>
    <dbReference type="NCBI Taxonomy" id="360622"/>
    <lineage>
        <taxon>Eukaryota</taxon>
        <taxon>Viridiplantae</taxon>
        <taxon>Streptophyta</taxon>
        <taxon>Embryophyta</taxon>
        <taxon>Tracheophyta</taxon>
        <taxon>Spermatophyta</taxon>
        <taxon>Magnoliopsida</taxon>
        <taxon>eudicotyledons</taxon>
        <taxon>Gunneridae</taxon>
        <taxon>Pentapetalae</taxon>
        <taxon>asterids</taxon>
        <taxon>campanulids</taxon>
        <taxon>Apiales</taxon>
        <taxon>Apiaceae</taxon>
        <taxon>Apioideae</taxon>
        <taxon>apioid superclade</taxon>
        <taxon>Tordylieae</taxon>
        <taxon>Tordyliinae</taxon>
        <taxon>Heracleum</taxon>
    </lineage>
</organism>
<name>A0AAD8MBJ7_9APIA</name>
<feature type="transmembrane region" description="Helical" evidence="2">
    <location>
        <begin position="37"/>
        <end position="58"/>
    </location>
</feature>
<gene>
    <name evidence="3" type="ORF">POM88_035437</name>
</gene>
<dbReference type="PANTHER" id="PTHR35301:SF6">
    <property type="entry name" value="CLAVATA3_ESR (CLE)-RELATED PROTEIN 42"/>
    <property type="match status" value="1"/>
</dbReference>
<feature type="compositionally biased region" description="Polar residues" evidence="1">
    <location>
        <begin position="79"/>
        <end position="102"/>
    </location>
</feature>
<keyword evidence="2" id="KW-1133">Transmembrane helix</keyword>
<keyword evidence="2" id="KW-0812">Transmembrane</keyword>
<keyword evidence="2" id="KW-0472">Membrane</keyword>
<dbReference type="EMBL" id="JAUIZM010000008">
    <property type="protein sequence ID" value="KAK1369345.1"/>
    <property type="molecule type" value="Genomic_DNA"/>
</dbReference>
<reference evidence="3" key="2">
    <citation type="submission" date="2023-05" db="EMBL/GenBank/DDBJ databases">
        <authorList>
            <person name="Schelkunov M.I."/>
        </authorList>
    </citation>
    <scope>NUCLEOTIDE SEQUENCE</scope>
    <source>
        <strain evidence="3">Hsosn_3</strain>
        <tissue evidence="3">Leaf</tissue>
    </source>
</reference>
<proteinExistence type="predicted"/>
<dbReference type="GO" id="GO:0048046">
    <property type="term" value="C:apoplast"/>
    <property type="evidence" value="ECO:0007669"/>
    <property type="project" value="TreeGrafter"/>
</dbReference>
<keyword evidence="4" id="KW-1185">Reference proteome</keyword>
<sequence length="136" mass="15205">MHIYSHVDQVFYEVCNPYAYGMAKENALTLNNIMTNFSFKSCYILASTTLLFFLLIIVSTTDQNLPPLPEISVPDKTMKSSVPKSTSQSFRQEDTAQPTVSTGRRGGPYRSVNWRERSVNASAHEVPSGPNPISNR</sequence>
<protein>
    <submittedName>
        <fullName evidence="3">CLAVATA3/ESR (CLE)-related protein 41</fullName>
    </submittedName>
</protein>